<dbReference type="PROSITE" id="PS50883">
    <property type="entry name" value="EAL"/>
    <property type="match status" value="1"/>
</dbReference>
<accession>A0ABX3U7A0</accession>
<keyword evidence="4" id="KW-1185">Reference proteome</keyword>
<reference evidence="3 4" key="1">
    <citation type="submission" date="2017-02" db="EMBL/GenBank/DDBJ databases">
        <title>Draft genome sequence of a Kluyvera intermedia isolate from a patient with a pancreatic abscess.</title>
        <authorList>
            <person name="Thele R."/>
        </authorList>
    </citation>
    <scope>NUCLEOTIDE SEQUENCE [LARGE SCALE GENOMIC DNA]</scope>
    <source>
        <strain evidence="3 4">FOSA7093</strain>
    </source>
</reference>
<evidence type="ECO:0000313" key="4">
    <source>
        <dbReference type="Proteomes" id="UP000192521"/>
    </source>
</evidence>
<dbReference type="InterPro" id="IPR001633">
    <property type="entry name" value="EAL_dom"/>
</dbReference>
<name>A0ABX3U7A0_KLUIN</name>
<organism evidence="3 4">
    <name type="scientific">Kluyvera intermedia</name>
    <name type="common">Enterobacter intermedius</name>
    <dbReference type="NCBI Taxonomy" id="61648"/>
    <lineage>
        <taxon>Bacteria</taxon>
        <taxon>Pseudomonadati</taxon>
        <taxon>Pseudomonadota</taxon>
        <taxon>Gammaproteobacteria</taxon>
        <taxon>Enterobacterales</taxon>
        <taxon>Enterobacteriaceae</taxon>
        <taxon>Kluyvera</taxon>
    </lineage>
</organism>
<gene>
    <name evidence="3" type="ORF">B2M27_26170</name>
</gene>
<proteinExistence type="predicted"/>
<dbReference type="Proteomes" id="UP000192521">
    <property type="component" value="Unassembled WGS sequence"/>
</dbReference>
<feature type="domain" description="EAL" evidence="2">
    <location>
        <begin position="5"/>
        <end position="126"/>
    </location>
</feature>
<protein>
    <recommendedName>
        <fullName evidence="2">EAL domain-containing protein</fullName>
    </recommendedName>
</protein>
<dbReference type="SUPFAM" id="SSF141868">
    <property type="entry name" value="EAL domain-like"/>
    <property type="match status" value="1"/>
</dbReference>
<feature type="region of interest" description="Disordered" evidence="1">
    <location>
        <begin position="104"/>
        <end position="126"/>
    </location>
</feature>
<sequence>MLIMKPQMLCRLKHDLLASNISLHYQPVYSAATQKIVGFEALLRWSDSRFGRVYPETPIGLAVVNGLMSTVSLYVIKRVIAEMAPLLSRHAQRSNTIAGLTVREQSSPAHSPVRGRLPVPRAARCR</sequence>
<comment type="caution">
    <text evidence="3">The sequence shown here is derived from an EMBL/GenBank/DDBJ whole genome shotgun (WGS) entry which is preliminary data.</text>
</comment>
<dbReference type="PANTHER" id="PTHR33121">
    <property type="entry name" value="CYCLIC DI-GMP PHOSPHODIESTERASE PDEF"/>
    <property type="match status" value="1"/>
</dbReference>
<dbReference type="Gene3D" id="3.20.20.450">
    <property type="entry name" value="EAL domain"/>
    <property type="match status" value="1"/>
</dbReference>
<dbReference type="Pfam" id="PF00563">
    <property type="entry name" value="EAL"/>
    <property type="match status" value="1"/>
</dbReference>
<evidence type="ECO:0000259" key="2">
    <source>
        <dbReference type="PROSITE" id="PS50883"/>
    </source>
</evidence>
<evidence type="ECO:0000313" key="3">
    <source>
        <dbReference type="EMBL" id="ORJ47408.1"/>
    </source>
</evidence>
<dbReference type="InterPro" id="IPR035919">
    <property type="entry name" value="EAL_sf"/>
</dbReference>
<dbReference type="InterPro" id="IPR050706">
    <property type="entry name" value="Cyclic-di-GMP_PDE-like"/>
</dbReference>
<dbReference type="PANTHER" id="PTHR33121:SF79">
    <property type="entry name" value="CYCLIC DI-GMP PHOSPHODIESTERASE PDED-RELATED"/>
    <property type="match status" value="1"/>
</dbReference>
<dbReference type="EMBL" id="MWPR01000081">
    <property type="protein sequence ID" value="ORJ47408.1"/>
    <property type="molecule type" value="Genomic_DNA"/>
</dbReference>
<evidence type="ECO:0000256" key="1">
    <source>
        <dbReference type="SAM" id="MobiDB-lite"/>
    </source>
</evidence>